<dbReference type="GO" id="GO:0003677">
    <property type="term" value="F:DNA binding"/>
    <property type="evidence" value="ECO:0007669"/>
    <property type="project" value="UniProtKB-UniRule"/>
</dbReference>
<dbReference type="InterPro" id="IPR047416">
    <property type="entry name" value="XPF_nuclease_Mus81"/>
</dbReference>
<dbReference type="Gene3D" id="1.10.150.670">
    <property type="entry name" value="Crossover junction endonuclease EME1, DNA-binding domain"/>
    <property type="match status" value="1"/>
</dbReference>
<dbReference type="InterPro" id="IPR027421">
    <property type="entry name" value="DNA_pol_lamdba_lyase_dom_sf"/>
</dbReference>
<dbReference type="InterPro" id="IPR047417">
    <property type="entry name" value="WHD_MUS81"/>
</dbReference>
<dbReference type="GO" id="GO:0000727">
    <property type="term" value="P:double-strand break repair via break-induced replication"/>
    <property type="evidence" value="ECO:0007669"/>
    <property type="project" value="UniProtKB-UniRule"/>
</dbReference>
<evidence type="ECO:0000256" key="9">
    <source>
        <dbReference type="ARBA" id="ARBA00022801"/>
    </source>
</evidence>
<dbReference type="SUPFAM" id="SSF52980">
    <property type="entry name" value="Restriction endonuclease-like"/>
    <property type="match status" value="1"/>
</dbReference>
<feature type="compositionally biased region" description="Acidic residues" evidence="17">
    <location>
        <begin position="275"/>
        <end position="290"/>
    </location>
</feature>
<dbReference type="AlphaFoldDB" id="A0A077R7K5"/>
<dbReference type="GO" id="GO:0008821">
    <property type="term" value="F:crossover junction DNA endonuclease activity"/>
    <property type="evidence" value="ECO:0007669"/>
    <property type="project" value="UniProtKB-UniRule"/>
</dbReference>
<keyword evidence="7 16" id="KW-0255">Endonuclease</keyword>
<keyword evidence="9 16" id="KW-0378">Hydrolase</keyword>
<dbReference type="InterPro" id="IPR042530">
    <property type="entry name" value="EME1/EME2_C"/>
</dbReference>
<dbReference type="Gene3D" id="1.10.10.10">
    <property type="entry name" value="Winged helix-like DNA-binding domain superfamily/Winged helix DNA-binding domain"/>
    <property type="match status" value="1"/>
</dbReference>
<evidence type="ECO:0000256" key="8">
    <source>
        <dbReference type="ARBA" id="ARBA00022763"/>
    </source>
</evidence>
<evidence type="ECO:0000256" key="3">
    <source>
        <dbReference type="ARBA" id="ARBA00010015"/>
    </source>
</evidence>
<evidence type="ECO:0000256" key="11">
    <source>
        <dbReference type="ARBA" id="ARBA00023172"/>
    </source>
</evidence>
<feature type="region of interest" description="Disordered" evidence="17">
    <location>
        <begin position="82"/>
        <end position="141"/>
    </location>
</feature>
<dbReference type="GO" id="GO:0046872">
    <property type="term" value="F:metal ion binding"/>
    <property type="evidence" value="ECO:0007669"/>
    <property type="project" value="UniProtKB-UniRule"/>
</dbReference>
<dbReference type="Gene3D" id="3.40.50.10130">
    <property type="match status" value="1"/>
</dbReference>
<keyword evidence="11 16" id="KW-0233">DNA recombination</keyword>
<evidence type="ECO:0000256" key="10">
    <source>
        <dbReference type="ARBA" id="ARBA00022842"/>
    </source>
</evidence>
<dbReference type="Pfam" id="PF21136">
    <property type="entry name" value="WHD_MUS81"/>
    <property type="match status" value="1"/>
</dbReference>
<dbReference type="InterPro" id="IPR006166">
    <property type="entry name" value="ERCC4_domain"/>
</dbReference>
<dbReference type="EMBL" id="HG529637">
    <property type="protein sequence ID" value="CDI55131.1"/>
    <property type="molecule type" value="Genomic_DNA"/>
</dbReference>
<feature type="signal peptide" evidence="18">
    <location>
        <begin position="1"/>
        <end position="31"/>
    </location>
</feature>
<keyword evidence="14" id="KW-0469">Meiosis</keyword>
<keyword evidence="8 16" id="KW-0227">DNA damage</keyword>
<evidence type="ECO:0000256" key="4">
    <source>
        <dbReference type="ARBA" id="ARBA00017114"/>
    </source>
</evidence>
<sequence length="643" mass="70583">MMSPDTGSTAGGNTLWLTFLAAWIEEAQVKGSKVARTYRKAHQSLAACPIEFQHPCQTTQLAGIGPTIANKLEQELQRWCEENGRTMPGRPSREASTSKSSTRVVVEDDDSTEAAQDGSAAAKRSKAGASDRPTKKRAYVPQHRSGAYGLLVGLYISTRVNSSTREDRISKTQLINAARPYSDTEYEAGASSSRSASAAVPLSSQYGSSGGAGGHRSFYTGWTSIKTLIAKGYVVQSGNPARYCLGDEGAIVAETLARDAGVEESASQIIGNPTENDDDAQLSDDWSDDEQGNTLRARISNFEPELLKAGSYTIHLVVDNRERYRPGGRKEKEQIATLLLERGVDTETRALEVGDAVWIARRKNGTGQEADEVVLDHIVERKRLDDLVSSILDGRWRDQKFRLSSSGLSKVLYLIEDYDVENQMRRFGPQIKTALSSSQVVDGFFVERTCSLAASIDYLASMDDMIRKIYEYTYDDLLARDARVCNLTPDFLEAKQLIVCVHLRTFSQDQDLSVMPSAIISRSSFLETRDALQHKSASAFVLTSFEAFQALNSKSGGLTSTEVFGKMLLCIKGMSAEKVREVLAIYNTVRELSDAYQELTEDAKDAEGMLAGCTEGMDQRKKIGPALSKKVAEVFLQARYAAD</sequence>
<dbReference type="GO" id="GO:0031573">
    <property type="term" value="P:mitotic intra-S DNA damage checkpoint signaling"/>
    <property type="evidence" value="ECO:0007669"/>
    <property type="project" value="TreeGrafter"/>
</dbReference>
<evidence type="ECO:0000256" key="18">
    <source>
        <dbReference type="SAM" id="SignalP"/>
    </source>
</evidence>
<evidence type="ECO:0000256" key="2">
    <source>
        <dbReference type="ARBA" id="ARBA00004123"/>
    </source>
</evidence>
<accession>A0A077R7K5</accession>
<evidence type="ECO:0000256" key="1">
    <source>
        <dbReference type="ARBA" id="ARBA00001946"/>
    </source>
</evidence>
<comment type="subunit">
    <text evidence="16">Interacts with EME1.</text>
</comment>
<keyword evidence="18" id="KW-0732">Signal</keyword>
<proteinExistence type="inferred from homology"/>
<feature type="region of interest" description="Disordered" evidence="17">
    <location>
        <begin position="263"/>
        <end position="290"/>
    </location>
</feature>
<feature type="compositionally biased region" description="Polar residues" evidence="17">
    <location>
        <begin position="94"/>
        <end position="103"/>
    </location>
</feature>
<dbReference type="CDD" id="cd21036">
    <property type="entry name" value="WH_MUS81"/>
    <property type="match status" value="1"/>
</dbReference>
<comment type="cofactor">
    <cofactor evidence="1 16">
        <name>Mg(2+)</name>
        <dbReference type="ChEBI" id="CHEBI:18420"/>
    </cofactor>
</comment>
<dbReference type="GO" id="GO:0031297">
    <property type="term" value="P:replication fork processing"/>
    <property type="evidence" value="ECO:0007669"/>
    <property type="project" value="UniProtKB-ARBA"/>
</dbReference>
<feature type="compositionally biased region" description="Low complexity" evidence="17">
    <location>
        <begin position="117"/>
        <end position="131"/>
    </location>
</feature>
<dbReference type="GO" id="GO:0006308">
    <property type="term" value="P:DNA catabolic process"/>
    <property type="evidence" value="ECO:0007669"/>
    <property type="project" value="UniProtKB-UniRule"/>
</dbReference>
<keyword evidence="10 16" id="KW-0460">Magnesium</keyword>
<dbReference type="PANTHER" id="PTHR13451">
    <property type="entry name" value="CLASS II CROSSOVER JUNCTION ENDONUCLEASE MUS81"/>
    <property type="match status" value="1"/>
</dbReference>
<evidence type="ECO:0000259" key="19">
    <source>
        <dbReference type="SMART" id="SM00891"/>
    </source>
</evidence>
<evidence type="ECO:0000256" key="16">
    <source>
        <dbReference type="RuleBase" id="RU369042"/>
    </source>
</evidence>
<dbReference type="PANTHER" id="PTHR13451:SF0">
    <property type="entry name" value="CROSSOVER JUNCTION ENDONUCLEASE MUS81"/>
    <property type="match status" value="1"/>
</dbReference>
<dbReference type="FunFam" id="3.40.50.10130:FF:000005">
    <property type="entry name" value="crossover junction endonuclease MUS81 isoform X1"/>
    <property type="match status" value="1"/>
</dbReference>
<evidence type="ECO:0000256" key="6">
    <source>
        <dbReference type="ARBA" id="ARBA00022723"/>
    </source>
</evidence>
<evidence type="ECO:0000256" key="13">
    <source>
        <dbReference type="ARBA" id="ARBA00023242"/>
    </source>
</evidence>
<comment type="function">
    <text evidence="15 16">Interacts with EME1 to form a DNA structure-specific endonuclease with substrate preference for branched DNA structures with a 5'-end at the branch nick. Typical substrates include 3'-flap structures, D-loops, replication forks and nicked Holliday junctions. May be required in mitosis for the processing of stalled or collapsed replication fork intermediates. May be required in meiosis for the repair of meiosis-specific double strand breaks subsequent to single-end invasion (SEI).</text>
</comment>
<dbReference type="InterPro" id="IPR010996">
    <property type="entry name" value="HHH_MUS81"/>
</dbReference>
<name>A0A077R7K5_9BASI</name>
<feature type="chain" id="PRO_5001722945" description="Crossover junction endonuclease MUS81" evidence="18">
    <location>
        <begin position="32"/>
        <end position="643"/>
    </location>
</feature>
<dbReference type="Gene3D" id="1.10.150.110">
    <property type="entry name" value="DNA polymerase beta, N-terminal domain-like"/>
    <property type="match status" value="1"/>
</dbReference>
<feature type="compositionally biased region" description="Polar residues" evidence="17">
    <location>
        <begin position="265"/>
        <end position="274"/>
    </location>
</feature>
<dbReference type="Pfam" id="PF14716">
    <property type="entry name" value="HHH_8"/>
    <property type="match status" value="1"/>
</dbReference>
<feature type="domain" description="ERCC4" evidence="19">
    <location>
        <begin position="315"/>
        <end position="419"/>
    </location>
</feature>
<dbReference type="InterPro" id="IPR033309">
    <property type="entry name" value="Mus81"/>
</dbReference>
<evidence type="ECO:0000256" key="14">
    <source>
        <dbReference type="ARBA" id="ARBA00023254"/>
    </source>
</evidence>
<reference evidence="20" key="1">
    <citation type="journal article" date="2014" name="Genome Biol. Evol.">
        <title>Gene Loss Rather Than Gene Gain Is Associated with a Host Jump from Monocots to Dicots in the Smut Fungus Melanopsichium pennsylvanicum.</title>
        <authorList>
            <person name="Sharma R."/>
            <person name="Mishra B."/>
            <person name="Runge F."/>
            <person name="Thines M."/>
        </authorList>
    </citation>
    <scope>NUCLEOTIDE SEQUENCE</scope>
    <source>
        <strain evidence="20">4</strain>
    </source>
</reference>
<dbReference type="InterPro" id="IPR036388">
    <property type="entry name" value="WH-like_DNA-bd_sf"/>
</dbReference>
<evidence type="ECO:0000256" key="15">
    <source>
        <dbReference type="ARBA" id="ARBA00058015"/>
    </source>
</evidence>
<dbReference type="FunFam" id="1.10.150.110:FF:000001">
    <property type="entry name" value="Putative Crossover junction endonuclease MUS81"/>
    <property type="match status" value="1"/>
</dbReference>
<evidence type="ECO:0000256" key="12">
    <source>
        <dbReference type="ARBA" id="ARBA00023204"/>
    </source>
</evidence>
<comment type="subcellular location">
    <subcellularLocation>
        <location evidence="2 16">Nucleus</location>
    </subcellularLocation>
</comment>
<dbReference type="EC" id="3.1.22.-" evidence="16"/>
<evidence type="ECO:0000256" key="17">
    <source>
        <dbReference type="SAM" id="MobiDB-lite"/>
    </source>
</evidence>
<dbReference type="GO" id="GO:0048257">
    <property type="term" value="F:3'-flap endonuclease activity"/>
    <property type="evidence" value="ECO:0007669"/>
    <property type="project" value="TreeGrafter"/>
</dbReference>
<dbReference type="CDD" id="cd20074">
    <property type="entry name" value="XPF_nuclease_Mus81"/>
    <property type="match status" value="1"/>
</dbReference>
<evidence type="ECO:0000256" key="7">
    <source>
        <dbReference type="ARBA" id="ARBA00022759"/>
    </source>
</evidence>
<evidence type="ECO:0000313" key="20">
    <source>
        <dbReference type="EMBL" id="CDI55131.1"/>
    </source>
</evidence>
<keyword evidence="12 16" id="KW-0234">DNA repair</keyword>
<dbReference type="SUPFAM" id="SSF47802">
    <property type="entry name" value="DNA polymerase beta, N-terminal domain-like"/>
    <property type="match status" value="1"/>
</dbReference>
<organism evidence="20">
    <name type="scientific">Melanopsichium pennsylvanicum 4</name>
    <dbReference type="NCBI Taxonomy" id="1398559"/>
    <lineage>
        <taxon>Eukaryota</taxon>
        <taxon>Fungi</taxon>
        <taxon>Dikarya</taxon>
        <taxon>Basidiomycota</taxon>
        <taxon>Ustilaginomycotina</taxon>
        <taxon>Ustilaginomycetes</taxon>
        <taxon>Ustilaginales</taxon>
        <taxon>Ustilaginaceae</taxon>
        <taxon>Melanopsichium</taxon>
    </lineage>
</organism>
<dbReference type="GO" id="GO:0000712">
    <property type="term" value="P:resolution of meiotic recombination intermediates"/>
    <property type="evidence" value="ECO:0007669"/>
    <property type="project" value="UniProtKB-ARBA"/>
</dbReference>
<dbReference type="GO" id="GO:0048476">
    <property type="term" value="C:Holliday junction resolvase complex"/>
    <property type="evidence" value="ECO:0007669"/>
    <property type="project" value="UniProtKB-UniRule"/>
</dbReference>
<comment type="similarity">
    <text evidence="3 16">Belongs to the XPF family.</text>
</comment>
<evidence type="ECO:0000256" key="5">
    <source>
        <dbReference type="ARBA" id="ARBA00022722"/>
    </source>
</evidence>
<keyword evidence="6 16" id="KW-0479">Metal-binding</keyword>
<protein>
    <recommendedName>
        <fullName evidence="4 16">Crossover junction endonuclease MUS81</fullName>
        <ecNumber evidence="16">3.1.22.-</ecNumber>
    </recommendedName>
</protein>
<dbReference type="Pfam" id="PF02732">
    <property type="entry name" value="ERCC4"/>
    <property type="match status" value="1"/>
</dbReference>
<dbReference type="SMART" id="SM00891">
    <property type="entry name" value="ERCC4"/>
    <property type="match status" value="1"/>
</dbReference>
<keyword evidence="13 16" id="KW-0539">Nucleus</keyword>
<dbReference type="InterPro" id="IPR011335">
    <property type="entry name" value="Restrct_endonuc-II-like"/>
</dbReference>
<dbReference type="FunFam" id="1.10.10.10:FF:000307">
    <property type="entry name" value="Crossover junction endonuclease MUS81"/>
    <property type="match status" value="1"/>
</dbReference>
<keyword evidence="5 16" id="KW-0540">Nuclease</keyword>
<dbReference type="GO" id="GO:0005634">
    <property type="term" value="C:nucleus"/>
    <property type="evidence" value="ECO:0007669"/>
    <property type="project" value="UniProtKB-SubCell"/>
</dbReference>